<evidence type="ECO:0000313" key="1">
    <source>
        <dbReference type="EMBL" id="KAJ8106764.1"/>
    </source>
</evidence>
<dbReference type="EMBL" id="JAPESX010002728">
    <property type="protein sequence ID" value="KAJ8106764.1"/>
    <property type="molecule type" value="Genomic_DNA"/>
</dbReference>
<evidence type="ECO:0000313" key="2">
    <source>
        <dbReference type="Proteomes" id="UP001153334"/>
    </source>
</evidence>
<sequence>MSSKRKFSEYHAESSAAGETREYTPGHQNSRYKKKQGPSQEKLTSISWVKKRARTIERRLNHNDTLPANVKHDLEKELDHHRQKLDDLADGRKRQAMIKKYHMVRFFALFTERKKADRLAKKIRTQLGTTTDEDEKKRLEADLHIAEVDSLYTRYFPHRERYVSLYPVSSTNSDTQGETEKDDLNGAARFLHTERPPLWEIIEKTAKKGTRALVQIQERKATVDSKSKPPQERPSRHSPTEKAGQSQSNNTHAPESTKPSNRKAKRQQLPGPSDSGSGDDSDGGFFEEG</sequence>
<comment type="caution">
    <text evidence="1">The sequence shown here is derived from an EMBL/GenBank/DDBJ whole genome shotgun (WGS) entry which is preliminary data.</text>
</comment>
<protein>
    <submittedName>
        <fullName evidence="1">Uncharacterized protein</fullName>
    </submittedName>
</protein>
<organism evidence="1 2">
    <name type="scientific">Nemania bipapillata</name>
    <dbReference type="NCBI Taxonomy" id="110536"/>
    <lineage>
        <taxon>Eukaryota</taxon>
        <taxon>Fungi</taxon>
        <taxon>Dikarya</taxon>
        <taxon>Ascomycota</taxon>
        <taxon>Pezizomycotina</taxon>
        <taxon>Sordariomycetes</taxon>
        <taxon>Xylariomycetidae</taxon>
        <taxon>Xylariales</taxon>
        <taxon>Xylariaceae</taxon>
        <taxon>Nemania</taxon>
    </lineage>
</organism>
<proteinExistence type="predicted"/>
<gene>
    <name evidence="1" type="ORF">ONZ43_g6951</name>
</gene>
<accession>A0ACC2HV17</accession>
<keyword evidence="2" id="KW-1185">Reference proteome</keyword>
<reference evidence="1" key="1">
    <citation type="submission" date="2022-11" db="EMBL/GenBank/DDBJ databases">
        <title>Genome Sequence of Nemania bipapillata.</title>
        <authorList>
            <person name="Buettner E."/>
        </authorList>
    </citation>
    <scope>NUCLEOTIDE SEQUENCE</scope>
    <source>
        <strain evidence="1">CP14</strain>
    </source>
</reference>
<name>A0ACC2HV17_9PEZI</name>
<dbReference type="Proteomes" id="UP001153334">
    <property type="component" value="Unassembled WGS sequence"/>
</dbReference>